<proteinExistence type="predicted"/>
<evidence type="ECO:0000313" key="1">
    <source>
        <dbReference type="EMBL" id="KOF93623.1"/>
    </source>
</evidence>
<accession>A0A0L8HWN2</accession>
<dbReference type="EMBL" id="KQ417118">
    <property type="protein sequence ID" value="KOF93623.1"/>
    <property type="molecule type" value="Genomic_DNA"/>
</dbReference>
<dbReference type="AlphaFoldDB" id="A0A0L8HWN2"/>
<name>A0A0L8HWN2_OCTBM</name>
<protein>
    <submittedName>
        <fullName evidence="1">Uncharacterized protein</fullName>
    </submittedName>
</protein>
<organism evidence="1">
    <name type="scientific">Octopus bimaculoides</name>
    <name type="common">California two-spotted octopus</name>
    <dbReference type="NCBI Taxonomy" id="37653"/>
    <lineage>
        <taxon>Eukaryota</taxon>
        <taxon>Metazoa</taxon>
        <taxon>Spiralia</taxon>
        <taxon>Lophotrochozoa</taxon>
        <taxon>Mollusca</taxon>
        <taxon>Cephalopoda</taxon>
        <taxon>Coleoidea</taxon>
        <taxon>Octopodiformes</taxon>
        <taxon>Octopoda</taxon>
        <taxon>Incirrata</taxon>
        <taxon>Octopodidae</taxon>
        <taxon>Octopus</taxon>
    </lineage>
</organism>
<gene>
    <name evidence="1" type="ORF">OCBIM_22003863mg</name>
</gene>
<sequence>MWLNKHINIAINRFVIILQEGWDTAISAYQFYTFNTLYIYDFLLNRQTEIPLE</sequence>
<reference evidence="1" key="1">
    <citation type="submission" date="2015-07" db="EMBL/GenBank/DDBJ databases">
        <title>MeaNS - Measles Nucleotide Surveillance Program.</title>
        <authorList>
            <person name="Tran T."/>
            <person name="Druce J."/>
        </authorList>
    </citation>
    <scope>NUCLEOTIDE SEQUENCE</scope>
    <source>
        <strain evidence="1">UCB-OBI-ISO-001</strain>
        <tissue evidence="1">Gonad</tissue>
    </source>
</reference>